<reference evidence="1 2" key="1">
    <citation type="journal article" date="2024" name="Nat. Commun.">
        <title>Phylogenomics reveals the evolutionary origins of lichenization in chlorophyte algae.</title>
        <authorList>
            <person name="Puginier C."/>
            <person name="Libourel C."/>
            <person name="Otte J."/>
            <person name="Skaloud P."/>
            <person name="Haon M."/>
            <person name="Grisel S."/>
            <person name="Petersen M."/>
            <person name="Berrin J.G."/>
            <person name="Delaux P.M."/>
            <person name="Dal Grande F."/>
            <person name="Keller J."/>
        </authorList>
    </citation>
    <scope>NUCLEOTIDE SEQUENCE [LARGE SCALE GENOMIC DNA]</scope>
    <source>
        <strain evidence="1 2">SAG 2145</strain>
    </source>
</reference>
<dbReference type="Proteomes" id="UP001438707">
    <property type="component" value="Unassembled WGS sequence"/>
</dbReference>
<evidence type="ECO:0000313" key="2">
    <source>
        <dbReference type="Proteomes" id="UP001438707"/>
    </source>
</evidence>
<dbReference type="AlphaFoldDB" id="A0AAW1RSR5"/>
<comment type="caution">
    <text evidence="1">The sequence shown here is derived from an EMBL/GenBank/DDBJ whole genome shotgun (WGS) entry which is preliminary data.</text>
</comment>
<sequence>MMRIQMDCELRPAFMQESDTSVISVHTDVSQLLVDFLMLPSCQRAQPLVLSSFPFPAFSIRAMRLSMWQLDQQSLASFLMQLRYGIDC</sequence>
<protein>
    <submittedName>
        <fullName evidence="1">Uncharacterized protein</fullName>
    </submittedName>
</protein>
<evidence type="ECO:0000313" key="1">
    <source>
        <dbReference type="EMBL" id="KAK9836821.1"/>
    </source>
</evidence>
<accession>A0AAW1RSR5</accession>
<keyword evidence="2" id="KW-1185">Reference proteome</keyword>
<proteinExistence type="predicted"/>
<gene>
    <name evidence="1" type="ORF">WJX74_008968</name>
</gene>
<name>A0AAW1RSR5_9CHLO</name>
<dbReference type="EMBL" id="JALJOS010000007">
    <property type="protein sequence ID" value="KAK9836821.1"/>
    <property type="molecule type" value="Genomic_DNA"/>
</dbReference>
<organism evidence="1 2">
    <name type="scientific">Apatococcus lobatus</name>
    <dbReference type="NCBI Taxonomy" id="904363"/>
    <lineage>
        <taxon>Eukaryota</taxon>
        <taxon>Viridiplantae</taxon>
        <taxon>Chlorophyta</taxon>
        <taxon>core chlorophytes</taxon>
        <taxon>Trebouxiophyceae</taxon>
        <taxon>Chlorellales</taxon>
        <taxon>Chlorellaceae</taxon>
        <taxon>Apatococcus</taxon>
    </lineage>
</organism>